<gene>
    <name evidence="2" type="ORF">C2G38_2045919</name>
</gene>
<feature type="compositionally biased region" description="Basic and acidic residues" evidence="1">
    <location>
        <begin position="79"/>
        <end position="90"/>
    </location>
</feature>
<reference evidence="2 3" key="1">
    <citation type="submission" date="2018-06" db="EMBL/GenBank/DDBJ databases">
        <title>Comparative genomics reveals the genomic features of Rhizophagus irregularis, R. cerebriforme, R. diaphanum and Gigaspora rosea, and their symbiotic lifestyle signature.</title>
        <authorList>
            <person name="Morin E."/>
            <person name="San Clemente H."/>
            <person name="Chen E.C.H."/>
            <person name="De La Providencia I."/>
            <person name="Hainaut M."/>
            <person name="Kuo A."/>
            <person name="Kohler A."/>
            <person name="Murat C."/>
            <person name="Tang N."/>
            <person name="Roy S."/>
            <person name="Loubradou J."/>
            <person name="Henrissat B."/>
            <person name="Grigoriev I.V."/>
            <person name="Corradi N."/>
            <person name="Roux C."/>
            <person name="Martin F.M."/>
        </authorList>
    </citation>
    <scope>NUCLEOTIDE SEQUENCE [LARGE SCALE GENOMIC DNA]</scope>
    <source>
        <strain evidence="2 3">DAOM 194757</strain>
    </source>
</reference>
<keyword evidence="3" id="KW-1185">Reference proteome</keyword>
<dbReference type="Proteomes" id="UP000266673">
    <property type="component" value="Unassembled WGS sequence"/>
</dbReference>
<comment type="caution">
    <text evidence="2">The sequence shown here is derived from an EMBL/GenBank/DDBJ whole genome shotgun (WGS) entry which is preliminary data.</text>
</comment>
<feature type="region of interest" description="Disordered" evidence="1">
    <location>
        <begin position="67"/>
        <end position="90"/>
    </location>
</feature>
<dbReference type="AlphaFoldDB" id="A0A397UBB1"/>
<organism evidence="2 3">
    <name type="scientific">Gigaspora rosea</name>
    <dbReference type="NCBI Taxonomy" id="44941"/>
    <lineage>
        <taxon>Eukaryota</taxon>
        <taxon>Fungi</taxon>
        <taxon>Fungi incertae sedis</taxon>
        <taxon>Mucoromycota</taxon>
        <taxon>Glomeromycotina</taxon>
        <taxon>Glomeromycetes</taxon>
        <taxon>Diversisporales</taxon>
        <taxon>Gigasporaceae</taxon>
        <taxon>Gigaspora</taxon>
    </lineage>
</organism>
<name>A0A397UBB1_9GLOM</name>
<protein>
    <submittedName>
        <fullName evidence="2">Uncharacterized protein</fullName>
    </submittedName>
</protein>
<accession>A0A397UBB1</accession>
<evidence type="ECO:0000256" key="1">
    <source>
        <dbReference type="SAM" id="MobiDB-lite"/>
    </source>
</evidence>
<proteinExistence type="predicted"/>
<dbReference type="OrthoDB" id="2375338at2759"/>
<evidence type="ECO:0000313" key="2">
    <source>
        <dbReference type="EMBL" id="RIB07542.1"/>
    </source>
</evidence>
<evidence type="ECO:0000313" key="3">
    <source>
        <dbReference type="Proteomes" id="UP000266673"/>
    </source>
</evidence>
<sequence>MNSCKQFIQNEKVEKHIKEVNNFGDAKFGEFLDRPERLQDMTNKILDVLVITKMEILCEHKNPVINEGTYGDKASSASAERKDSYKSARKSDFSVKAKIKDNTNEIGYFETGVS</sequence>
<dbReference type="EMBL" id="QKWP01001638">
    <property type="protein sequence ID" value="RIB07542.1"/>
    <property type="molecule type" value="Genomic_DNA"/>
</dbReference>